<sequence>MKHLVSMNDLSTAEMMEILELAESFANDEQWSPGKKTYAANLFFEPSTRTKVSFEMAERKLGLDVIPFETSTSSLLKGETLYDTVKTLEAIGVDIAVIRHEEEAYYKELLNQVNIRIINGGDGCGQHPTQSLLDLYTIKQEFGTFAGLKVAIVGDLCHSRVAKSNKEALTAFGAEVIFSGPQEWYAGDAEQSENYYEMDDIVNKADVVMLLRIQHERHLNMTTITTNQYHRQYGLTVEREKRMKERSIIMHPAPVNRNVEIADSLVECERSRIFKQMANGVFIRMAVLKKLLDQ</sequence>
<dbReference type="GO" id="GO:0044205">
    <property type="term" value="P:'de novo' UMP biosynthetic process"/>
    <property type="evidence" value="ECO:0007669"/>
    <property type="project" value="UniProtKB-UniRule"/>
</dbReference>
<feature type="domain" description="Aspartate/ornithine carbamoyltransferase carbamoyl-P binding" evidence="9">
    <location>
        <begin position="2"/>
        <end position="140"/>
    </location>
</feature>
<dbReference type="FunFam" id="3.40.50.1370:FF:000011">
    <property type="entry name" value="Aspartate carbamoyltransferase"/>
    <property type="match status" value="1"/>
</dbReference>
<feature type="binding site" evidence="7">
    <location>
        <position position="77"/>
    </location>
    <ligand>
        <name>L-aspartate</name>
        <dbReference type="ChEBI" id="CHEBI:29991"/>
    </ligand>
</feature>
<dbReference type="GO" id="GO:0005829">
    <property type="term" value="C:cytosol"/>
    <property type="evidence" value="ECO:0007669"/>
    <property type="project" value="TreeGrafter"/>
</dbReference>
<dbReference type="GO" id="GO:0006207">
    <property type="term" value="P:'de novo' pyrimidine nucleobase biosynthetic process"/>
    <property type="evidence" value="ECO:0007669"/>
    <property type="project" value="InterPro"/>
</dbReference>
<dbReference type="NCBIfam" id="NF002032">
    <property type="entry name" value="PRK00856.1"/>
    <property type="match status" value="1"/>
</dbReference>
<evidence type="ECO:0000256" key="5">
    <source>
        <dbReference type="ARBA" id="ARBA00043884"/>
    </source>
</evidence>
<evidence type="ECO:0000259" key="9">
    <source>
        <dbReference type="Pfam" id="PF02729"/>
    </source>
</evidence>
<dbReference type="Proteomes" id="UP000676456">
    <property type="component" value="Unassembled WGS sequence"/>
</dbReference>
<dbReference type="NCBIfam" id="TIGR00670">
    <property type="entry name" value="asp_carb_tr"/>
    <property type="match status" value="1"/>
</dbReference>
<comment type="subunit">
    <text evidence="7">Heterododecamer (2C3:3R2) of six catalytic PyrB chains organized as two trimers (C3), and six regulatory PyrI chains organized as three dimers (R2).</text>
</comment>
<dbReference type="EC" id="2.1.3.2" evidence="7"/>
<feature type="binding site" evidence="7">
    <location>
        <position position="50"/>
    </location>
    <ligand>
        <name>carbamoyl phosphate</name>
        <dbReference type="ChEBI" id="CHEBI:58228"/>
    </ligand>
</feature>
<feature type="binding site" evidence="7">
    <location>
        <position position="254"/>
    </location>
    <ligand>
        <name>carbamoyl phosphate</name>
        <dbReference type="ChEBI" id="CHEBI:58228"/>
    </ligand>
</feature>
<keyword evidence="4 7" id="KW-0665">Pyrimidine biosynthesis</keyword>
<dbReference type="AlphaFoldDB" id="A0A942Z2K3"/>
<dbReference type="InterPro" id="IPR036901">
    <property type="entry name" value="Asp/Orn_carbamoylTrfase_sf"/>
</dbReference>
<dbReference type="PANTHER" id="PTHR45753">
    <property type="entry name" value="ORNITHINE CARBAMOYLTRANSFERASE, MITOCHONDRIAL"/>
    <property type="match status" value="1"/>
</dbReference>
<comment type="caution">
    <text evidence="10">The sequence shown here is derived from an EMBL/GenBank/DDBJ whole genome shotgun (WGS) entry which is preliminary data.</text>
</comment>
<dbReference type="HAMAP" id="MF_00001">
    <property type="entry name" value="Asp_carb_tr"/>
    <property type="match status" value="1"/>
</dbReference>
<gene>
    <name evidence="7" type="primary">pyrB</name>
    <name evidence="10" type="ORF">KHA91_02180</name>
</gene>
<comment type="similarity">
    <text evidence="2 7">Belongs to the aspartate/ornithine carbamoyltransferase superfamily. ATCase family.</text>
</comment>
<evidence type="ECO:0000256" key="7">
    <source>
        <dbReference type="HAMAP-Rule" id="MF_00001"/>
    </source>
</evidence>
<comment type="function">
    <text evidence="5 7">Catalyzes the condensation of carbamoyl phosphate and aspartate to form carbamoyl aspartate and inorganic phosphate, the committed step in the de novo pyrimidine nucleotide biosynthesis pathway.</text>
</comment>
<evidence type="ECO:0000256" key="6">
    <source>
        <dbReference type="ARBA" id="ARBA00048859"/>
    </source>
</evidence>
<dbReference type="Pfam" id="PF00185">
    <property type="entry name" value="OTCace"/>
    <property type="match status" value="1"/>
</dbReference>
<evidence type="ECO:0000256" key="1">
    <source>
        <dbReference type="ARBA" id="ARBA00004852"/>
    </source>
</evidence>
<dbReference type="InterPro" id="IPR006132">
    <property type="entry name" value="Asp/Orn_carbamoyltranf_P-bd"/>
</dbReference>
<comment type="pathway">
    <text evidence="1 7">Pyrimidine metabolism; UMP biosynthesis via de novo pathway; (S)-dihydroorotate from bicarbonate: step 2/3.</text>
</comment>
<dbReference type="GO" id="GO:0006520">
    <property type="term" value="P:amino acid metabolic process"/>
    <property type="evidence" value="ECO:0007669"/>
    <property type="project" value="InterPro"/>
</dbReference>
<dbReference type="GO" id="GO:0016597">
    <property type="term" value="F:amino acid binding"/>
    <property type="evidence" value="ECO:0007669"/>
    <property type="project" value="InterPro"/>
</dbReference>
<dbReference type="PROSITE" id="PS00097">
    <property type="entry name" value="CARBAMOYLTRANSFERASE"/>
    <property type="match status" value="1"/>
</dbReference>
<reference evidence="10 11" key="1">
    <citation type="submission" date="2021-05" db="EMBL/GenBank/DDBJ databases">
        <title>Novel Bacillus species.</title>
        <authorList>
            <person name="Liu G."/>
        </authorList>
    </citation>
    <scope>NUCLEOTIDE SEQUENCE [LARGE SCALE GENOMIC DNA]</scope>
    <source>
        <strain evidence="10 11">FJAT-49682</strain>
    </source>
</reference>
<dbReference type="InterPro" id="IPR006131">
    <property type="entry name" value="Asp_carbamoyltransf_Asp/Orn-bd"/>
</dbReference>
<feature type="binding site" evidence="7">
    <location>
        <position position="99"/>
    </location>
    <ligand>
        <name>carbamoyl phosphate</name>
        <dbReference type="ChEBI" id="CHEBI:58228"/>
    </ligand>
</feature>
<accession>A0A942Z2K3</accession>
<dbReference type="PANTHER" id="PTHR45753:SF6">
    <property type="entry name" value="ASPARTATE CARBAMOYLTRANSFERASE"/>
    <property type="match status" value="1"/>
</dbReference>
<dbReference type="Gene3D" id="3.40.50.1370">
    <property type="entry name" value="Aspartate/ornithine carbamoyltransferase"/>
    <property type="match status" value="2"/>
</dbReference>
<feature type="binding site" evidence="7">
    <location>
        <position position="130"/>
    </location>
    <ligand>
        <name>carbamoyl phosphate</name>
        <dbReference type="ChEBI" id="CHEBI:58228"/>
    </ligand>
</feature>
<feature type="binding site" evidence="7">
    <location>
        <position position="49"/>
    </location>
    <ligand>
        <name>carbamoyl phosphate</name>
        <dbReference type="ChEBI" id="CHEBI:58228"/>
    </ligand>
</feature>
<comment type="catalytic activity">
    <reaction evidence="6 7">
        <text>carbamoyl phosphate + L-aspartate = N-carbamoyl-L-aspartate + phosphate + H(+)</text>
        <dbReference type="Rhea" id="RHEA:20013"/>
        <dbReference type="ChEBI" id="CHEBI:15378"/>
        <dbReference type="ChEBI" id="CHEBI:29991"/>
        <dbReference type="ChEBI" id="CHEBI:32814"/>
        <dbReference type="ChEBI" id="CHEBI:43474"/>
        <dbReference type="ChEBI" id="CHEBI:58228"/>
        <dbReference type="EC" id="2.1.3.2"/>
    </reaction>
</comment>
<dbReference type="PRINTS" id="PR00100">
    <property type="entry name" value="AOTCASE"/>
</dbReference>
<feature type="binding site" evidence="7">
    <location>
        <position position="127"/>
    </location>
    <ligand>
        <name>carbamoyl phosphate</name>
        <dbReference type="ChEBI" id="CHEBI:58228"/>
    </ligand>
</feature>
<evidence type="ECO:0000256" key="3">
    <source>
        <dbReference type="ARBA" id="ARBA00022679"/>
    </source>
</evidence>
<evidence type="ECO:0000313" key="11">
    <source>
        <dbReference type="Proteomes" id="UP000676456"/>
    </source>
</evidence>
<evidence type="ECO:0000256" key="2">
    <source>
        <dbReference type="ARBA" id="ARBA00008896"/>
    </source>
</evidence>
<feature type="binding site" evidence="7">
    <location>
        <position position="160"/>
    </location>
    <ligand>
        <name>L-aspartate</name>
        <dbReference type="ChEBI" id="CHEBI:29991"/>
    </ligand>
</feature>
<dbReference type="RefSeq" id="WP_213096579.1">
    <property type="nucleotide sequence ID" value="NZ_JAGYPH010000001.1"/>
</dbReference>
<dbReference type="Pfam" id="PF02729">
    <property type="entry name" value="OTCace_N"/>
    <property type="match status" value="1"/>
</dbReference>
<dbReference type="SUPFAM" id="SSF53671">
    <property type="entry name" value="Aspartate/ornithine carbamoyltransferase"/>
    <property type="match status" value="1"/>
</dbReference>
<dbReference type="EMBL" id="JAGYPN010000001">
    <property type="protein sequence ID" value="MBS4221564.1"/>
    <property type="molecule type" value="Genomic_DNA"/>
</dbReference>
<feature type="binding site" evidence="7">
    <location>
        <position position="253"/>
    </location>
    <ligand>
        <name>carbamoyl phosphate</name>
        <dbReference type="ChEBI" id="CHEBI:58228"/>
    </ligand>
</feature>
<keyword evidence="11" id="KW-1185">Reference proteome</keyword>
<feature type="domain" description="Aspartate/ornithine carbamoyltransferase Asp/Orn-binding" evidence="8">
    <location>
        <begin position="147"/>
        <end position="289"/>
    </location>
</feature>
<keyword evidence="3 7" id="KW-0808">Transferase</keyword>
<evidence type="ECO:0000259" key="8">
    <source>
        <dbReference type="Pfam" id="PF00185"/>
    </source>
</evidence>
<name>A0A942Z2K3_9BACI</name>
<protein>
    <recommendedName>
        <fullName evidence="7">Aspartate carbamoyltransferase</fullName>
        <ecNumber evidence="7">2.1.3.2</ecNumber>
    </recommendedName>
    <alternativeName>
        <fullName evidence="7">Aspartate transcarbamylase</fullName>
        <shortName evidence="7">ATCase</shortName>
    </alternativeName>
</protein>
<dbReference type="InterPro" id="IPR006130">
    <property type="entry name" value="Asp/Orn_carbamoylTrfase"/>
</dbReference>
<dbReference type="PRINTS" id="PR00101">
    <property type="entry name" value="ATCASE"/>
</dbReference>
<evidence type="ECO:0000256" key="4">
    <source>
        <dbReference type="ARBA" id="ARBA00022975"/>
    </source>
</evidence>
<dbReference type="GO" id="GO:0004070">
    <property type="term" value="F:aspartate carbamoyltransferase activity"/>
    <property type="evidence" value="ECO:0007669"/>
    <property type="project" value="UniProtKB-UniRule"/>
</dbReference>
<evidence type="ECO:0000313" key="10">
    <source>
        <dbReference type="EMBL" id="MBS4221564.1"/>
    </source>
</evidence>
<feature type="binding site" evidence="7">
    <location>
        <position position="212"/>
    </location>
    <ligand>
        <name>L-aspartate</name>
        <dbReference type="ChEBI" id="CHEBI:29991"/>
    </ligand>
</feature>
<proteinExistence type="inferred from homology"/>
<dbReference type="InterPro" id="IPR002082">
    <property type="entry name" value="Asp_carbamoyltransf"/>
</dbReference>
<organism evidence="10 11">
    <name type="scientific">Lederbergia citrea</name>
    <dbReference type="NCBI Taxonomy" id="2833581"/>
    <lineage>
        <taxon>Bacteria</taxon>
        <taxon>Bacillati</taxon>
        <taxon>Bacillota</taxon>
        <taxon>Bacilli</taxon>
        <taxon>Bacillales</taxon>
        <taxon>Bacillaceae</taxon>
        <taxon>Lederbergia</taxon>
    </lineage>
</organism>